<comment type="caution">
    <text evidence="1">The sequence shown here is derived from an EMBL/GenBank/DDBJ whole genome shotgun (WGS) entry which is preliminary data.</text>
</comment>
<reference evidence="1 2" key="1">
    <citation type="journal article" date="2014" name="Genome Biol. Evol.">
        <title>The genome of the myxosporean Thelohanellus kitauei shows adaptations to nutrient acquisition within its fish host.</title>
        <authorList>
            <person name="Yang Y."/>
            <person name="Xiong J."/>
            <person name="Zhou Z."/>
            <person name="Huo F."/>
            <person name="Miao W."/>
            <person name="Ran C."/>
            <person name="Liu Y."/>
            <person name="Zhang J."/>
            <person name="Feng J."/>
            <person name="Wang M."/>
            <person name="Wang M."/>
            <person name="Wang L."/>
            <person name="Yao B."/>
        </authorList>
    </citation>
    <scope>NUCLEOTIDE SEQUENCE [LARGE SCALE GENOMIC DNA]</scope>
    <source>
        <strain evidence="1">Wuqing</strain>
    </source>
</reference>
<organism evidence="1 2">
    <name type="scientific">Thelohanellus kitauei</name>
    <name type="common">Myxosporean</name>
    <dbReference type="NCBI Taxonomy" id="669202"/>
    <lineage>
        <taxon>Eukaryota</taxon>
        <taxon>Metazoa</taxon>
        <taxon>Cnidaria</taxon>
        <taxon>Myxozoa</taxon>
        <taxon>Myxosporea</taxon>
        <taxon>Bivalvulida</taxon>
        <taxon>Platysporina</taxon>
        <taxon>Myxobolidae</taxon>
        <taxon>Thelohanellus</taxon>
    </lineage>
</organism>
<sequence>MSSRSISSENIHPQTDKTNISTLYGEQLSERLINVEKAGEYLVEKFRTTTYIKRMILEFEHKLLCIPEEKRKSNLIKYMFNTPFQRFIFNKLCEYYGIICFMYPNPKKLLLFCSRHTFPKKSISKLAQEAEKKPIISISEIGVQNMELPPNDGSRGDDLKSCNLKKTSDVNDSLCALLAKRVWALKPGIDAPKVKYSLSYKDELNSDFEELIADDIGKNIHYVEIFSSPVI</sequence>
<gene>
    <name evidence="1" type="ORF">RF11_15809</name>
</gene>
<name>A0A0C2IKP5_THEKT</name>
<accession>A0A0C2IKP5</accession>
<evidence type="ECO:0000313" key="2">
    <source>
        <dbReference type="Proteomes" id="UP000031668"/>
    </source>
</evidence>
<proteinExistence type="predicted"/>
<evidence type="ECO:0000313" key="1">
    <source>
        <dbReference type="EMBL" id="KII65994.1"/>
    </source>
</evidence>
<dbReference type="EMBL" id="JWZT01003647">
    <property type="protein sequence ID" value="KII65994.1"/>
    <property type="molecule type" value="Genomic_DNA"/>
</dbReference>
<protein>
    <submittedName>
        <fullName evidence="1">Uncharacterized protein</fullName>
    </submittedName>
</protein>
<dbReference type="AlphaFoldDB" id="A0A0C2IKP5"/>
<keyword evidence="2" id="KW-1185">Reference proteome</keyword>
<dbReference type="Proteomes" id="UP000031668">
    <property type="component" value="Unassembled WGS sequence"/>
</dbReference>